<comment type="caution">
    <text evidence="3">The sequence shown here is derived from an EMBL/GenBank/DDBJ whole genome shotgun (WGS) entry which is preliminary data.</text>
</comment>
<dbReference type="EMBL" id="JBHLTM010000050">
    <property type="protein sequence ID" value="MFC0685519.1"/>
    <property type="molecule type" value="Genomic_DNA"/>
</dbReference>
<organism evidence="3 4">
    <name type="scientific">Novosphingobium clariflavum</name>
    <dbReference type="NCBI Taxonomy" id="2029884"/>
    <lineage>
        <taxon>Bacteria</taxon>
        <taxon>Pseudomonadati</taxon>
        <taxon>Pseudomonadota</taxon>
        <taxon>Alphaproteobacteria</taxon>
        <taxon>Sphingomonadales</taxon>
        <taxon>Sphingomonadaceae</taxon>
        <taxon>Novosphingobium</taxon>
    </lineage>
</organism>
<keyword evidence="1" id="KW-0732">Signal</keyword>
<dbReference type="InterPro" id="IPR041238">
    <property type="entry name" value="Rap1a"/>
</dbReference>
<dbReference type="RefSeq" id="WP_267222371.1">
    <property type="nucleotide sequence ID" value="NZ_JAPCWC010000015.1"/>
</dbReference>
<feature type="signal peptide" evidence="1">
    <location>
        <begin position="1"/>
        <end position="24"/>
    </location>
</feature>
<evidence type="ECO:0000313" key="3">
    <source>
        <dbReference type="EMBL" id="MFC0685519.1"/>
    </source>
</evidence>
<evidence type="ECO:0000259" key="2">
    <source>
        <dbReference type="Pfam" id="PF18602"/>
    </source>
</evidence>
<accession>A0ABV6S8D7</accession>
<proteinExistence type="predicted"/>
<protein>
    <submittedName>
        <fullName evidence="3">Rap1a/Tai family immunity protein</fullName>
    </submittedName>
</protein>
<dbReference type="Pfam" id="PF18602">
    <property type="entry name" value="Rap1a"/>
    <property type="match status" value="1"/>
</dbReference>
<keyword evidence="4" id="KW-1185">Reference proteome</keyword>
<feature type="chain" id="PRO_5047420216" evidence="1">
    <location>
        <begin position="25"/>
        <end position="135"/>
    </location>
</feature>
<dbReference type="Gene3D" id="1.10.890.40">
    <property type="match status" value="1"/>
</dbReference>
<gene>
    <name evidence="3" type="ORF">ACFFF8_13015</name>
</gene>
<sequence>MNSARLACIAACAALGLVPITASAGFYSGDDLYKTCSVPKKDKTYVEHSYECIAYITGAVDAFNTTREANKLKSCIPADVTISRLREVTLAYLEDNPRSLSAPASSLVFTATRKAWPCPAATPAKKPVPVKRRKR</sequence>
<reference evidence="3 4" key="1">
    <citation type="submission" date="2024-09" db="EMBL/GenBank/DDBJ databases">
        <authorList>
            <person name="Sun Q."/>
            <person name="Mori K."/>
        </authorList>
    </citation>
    <scope>NUCLEOTIDE SEQUENCE [LARGE SCALE GENOMIC DNA]</scope>
    <source>
        <strain evidence="3 4">CICC 11035S</strain>
    </source>
</reference>
<dbReference type="Proteomes" id="UP001589858">
    <property type="component" value="Unassembled WGS sequence"/>
</dbReference>
<name>A0ABV6S8D7_9SPHN</name>
<evidence type="ECO:0000256" key="1">
    <source>
        <dbReference type="SAM" id="SignalP"/>
    </source>
</evidence>
<evidence type="ECO:0000313" key="4">
    <source>
        <dbReference type="Proteomes" id="UP001589858"/>
    </source>
</evidence>
<feature type="domain" description="Rap1a immunity protein" evidence="2">
    <location>
        <begin position="28"/>
        <end position="118"/>
    </location>
</feature>